<evidence type="ECO:0000313" key="3">
    <source>
        <dbReference type="EMBL" id="MFC3229865.1"/>
    </source>
</evidence>
<name>A0ABV7L5J0_9PROT</name>
<dbReference type="Pfam" id="PF04773">
    <property type="entry name" value="FecR"/>
    <property type="match status" value="1"/>
</dbReference>
<sequence length="213" mass="21613">MPVATRSLAGALCAGLLLVVGAASARAEGQDIGAVDKVQNTVLAEQGAGQRTLADGSPVYFQDLLRSGADARLQATLIDETQITLGENAVLRIDEFVYEPGPRGGSLALEVVQGAFLFVGGQVEKPHGGDVTIDTPVGTLGIRGTTVWGGPLDGRYGVIVLDGEVTVTNAGGTVTLTKGMGTMVDGAAAAPEAPAPWPEDRMGRAVATISFGG</sequence>
<reference evidence="4" key="1">
    <citation type="journal article" date="2019" name="Int. J. Syst. Evol. Microbiol.">
        <title>The Global Catalogue of Microorganisms (GCM) 10K type strain sequencing project: providing services to taxonomists for standard genome sequencing and annotation.</title>
        <authorList>
            <consortium name="The Broad Institute Genomics Platform"/>
            <consortium name="The Broad Institute Genome Sequencing Center for Infectious Disease"/>
            <person name="Wu L."/>
            <person name="Ma J."/>
        </authorList>
    </citation>
    <scope>NUCLEOTIDE SEQUENCE [LARGE SCALE GENOMIC DNA]</scope>
    <source>
        <strain evidence="4">KCTC 42964</strain>
    </source>
</reference>
<dbReference type="Proteomes" id="UP001595528">
    <property type="component" value="Unassembled WGS sequence"/>
</dbReference>
<accession>A0ABV7L5J0</accession>
<comment type="caution">
    <text evidence="3">The sequence shown here is derived from an EMBL/GenBank/DDBJ whole genome shotgun (WGS) entry which is preliminary data.</text>
</comment>
<evidence type="ECO:0000256" key="1">
    <source>
        <dbReference type="SAM" id="SignalP"/>
    </source>
</evidence>
<dbReference type="PANTHER" id="PTHR38731">
    <property type="entry name" value="LIPL45-RELATED LIPOPROTEIN-RELATED"/>
    <property type="match status" value="1"/>
</dbReference>
<feature type="domain" description="FecR protein" evidence="2">
    <location>
        <begin position="64"/>
        <end position="165"/>
    </location>
</feature>
<evidence type="ECO:0000259" key="2">
    <source>
        <dbReference type="Pfam" id="PF04773"/>
    </source>
</evidence>
<dbReference type="EMBL" id="JBHRTR010000034">
    <property type="protein sequence ID" value="MFC3229865.1"/>
    <property type="molecule type" value="Genomic_DNA"/>
</dbReference>
<dbReference type="Gene3D" id="2.60.120.1440">
    <property type="match status" value="1"/>
</dbReference>
<protein>
    <submittedName>
        <fullName evidence="3">FecR domain-containing protein</fullName>
    </submittedName>
</protein>
<keyword evidence="4" id="KW-1185">Reference proteome</keyword>
<feature type="chain" id="PRO_5045140920" evidence="1">
    <location>
        <begin position="26"/>
        <end position="213"/>
    </location>
</feature>
<keyword evidence="1" id="KW-0732">Signal</keyword>
<evidence type="ECO:0000313" key="4">
    <source>
        <dbReference type="Proteomes" id="UP001595528"/>
    </source>
</evidence>
<dbReference type="RefSeq" id="WP_379904470.1">
    <property type="nucleotide sequence ID" value="NZ_JBHRTR010000034.1"/>
</dbReference>
<proteinExistence type="predicted"/>
<gene>
    <name evidence="3" type="ORF">ACFOGJ_21625</name>
</gene>
<organism evidence="3 4">
    <name type="scientific">Marinibaculum pumilum</name>
    <dbReference type="NCBI Taxonomy" id="1766165"/>
    <lineage>
        <taxon>Bacteria</taxon>
        <taxon>Pseudomonadati</taxon>
        <taxon>Pseudomonadota</taxon>
        <taxon>Alphaproteobacteria</taxon>
        <taxon>Rhodospirillales</taxon>
        <taxon>Rhodospirillaceae</taxon>
        <taxon>Marinibaculum</taxon>
    </lineage>
</organism>
<dbReference type="InterPro" id="IPR006860">
    <property type="entry name" value="FecR"/>
</dbReference>
<feature type="signal peptide" evidence="1">
    <location>
        <begin position="1"/>
        <end position="25"/>
    </location>
</feature>
<dbReference type="PANTHER" id="PTHR38731:SF3">
    <property type="entry name" value="BLL6125 PROTEIN"/>
    <property type="match status" value="1"/>
</dbReference>